<keyword evidence="1" id="KW-0732">Signal</keyword>
<evidence type="ECO:0008006" key="4">
    <source>
        <dbReference type="Google" id="ProtNLM"/>
    </source>
</evidence>
<sequence length="262" mass="28838">MILKRLKLPFLTLLCVAFTVVGCGNDDEQTTTPPTNPNATANQQPLGTSANELLASTEFRSLRLELAYAEGFRPTQQTIDLIQSFLEERLDKPDGITIVENLITPDEVAPYDINEIVAIEDANRTVFNDGDEIGVWMFFSDGVSASNSGNSFVLGTAYRNTSMVIYEKTFIDLANNSTTPINRTLLETSTLRHEFGHIFGLVNSGTPLTSDHEDENNERHCNVEGCLMFFQTVTSIFNSSDIATIPEFDPLCIADLQANGGL</sequence>
<evidence type="ECO:0000313" key="2">
    <source>
        <dbReference type="EMBL" id="SNR97633.1"/>
    </source>
</evidence>
<name>A0A239ARR1_9FLAO</name>
<dbReference type="RefSeq" id="WP_089372316.1">
    <property type="nucleotide sequence ID" value="NZ_BMEP01000006.1"/>
</dbReference>
<dbReference type="EMBL" id="FZNY01000005">
    <property type="protein sequence ID" value="SNR97633.1"/>
    <property type="molecule type" value="Genomic_DNA"/>
</dbReference>
<protein>
    <recommendedName>
        <fullName evidence="4">Membrane metalloprotease</fullName>
    </recommendedName>
</protein>
<dbReference type="InterPro" id="IPR024079">
    <property type="entry name" value="MetalloPept_cat_dom_sf"/>
</dbReference>
<proteinExistence type="predicted"/>
<dbReference type="PROSITE" id="PS51257">
    <property type="entry name" value="PROKAR_LIPOPROTEIN"/>
    <property type="match status" value="1"/>
</dbReference>
<dbReference type="OrthoDB" id="1121673at2"/>
<gene>
    <name evidence="2" type="ORF">SAMN06265376_10557</name>
</gene>
<feature type="signal peptide" evidence="1">
    <location>
        <begin position="1"/>
        <end position="22"/>
    </location>
</feature>
<accession>A0A239ARR1</accession>
<feature type="chain" id="PRO_5013167447" description="Membrane metalloprotease" evidence="1">
    <location>
        <begin position="23"/>
        <end position="262"/>
    </location>
</feature>
<keyword evidence="3" id="KW-1185">Reference proteome</keyword>
<dbReference type="AlphaFoldDB" id="A0A239ARR1"/>
<dbReference type="SUPFAM" id="SSF55486">
    <property type="entry name" value="Metalloproteases ('zincins'), catalytic domain"/>
    <property type="match status" value="1"/>
</dbReference>
<evidence type="ECO:0000256" key="1">
    <source>
        <dbReference type="SAM" id="SignalP"/>
    </source>
</evidence>
<organism evidence="2 3">
    <name type="scientific">Dokdonia pacifica</name>
    <dbReference type="NCBI Taxonomy" id="1627892"/>
    <lineage>
        <taxon>Bacteria</taxon>
        <taxon>Pseudomonadati</taxon>
        <taxon>Bacteroidota</taxon>
        <taxon>Flavobacteriia</taxon>
        <taxon>Flavobacteriales</taxon>
        <taxon>Flavobacteriaceae</taxon>
        <taxon>Dokdonia</taxon>
    </lineage>
</organism>
<dbReference type="GO" id="GO:0008237">
    <property type="term" value="F:metallopeptidase activity"/>
    <property type="evidence" value="ECO:0007669"/>
    <property type="project" value="InterPro"/>
</dbReference>
<dbReference type="Gene3D" id="3.40.390.10">
    <property type="entry name" value="Collagenase (Catalytic Domain)"/>
    <property type="match status" value="1"/>
</dbReference>
<dbReference type="Proteomes" id="UP000198379">
    <property type="component" value="Unassembled WGS sequence"/>
</dbReference>
<evidence type="ECO:0000313" key="3">
    <source>
        <dbReference type="Proteomes" id="UP000198379"/>
    </source>
</evidence>
<reference evidence="2 3" key="1">
    <citation type="submission" date="2017-06" db="EMBL/GenBank/DDBJ databases">
        <authorList>
            <person name="Kim H.J."/>
            <person name="Triplett B.A."/>
        </authorList>
    </citation>
    <scope>NUCLEOTIDE SEQUENCE [LARGE SCALE GENOMIC DNA]</scope>
    <source>
        <strain evidence="2 3">DSM 25597</strain>
    </source>
</reference>